<dbReference type="EMBL" id="JAFLVX010000004">
    <property type="protein sequence ID" value="MBO0475708.1"/>
    <property type="molecule type" value="Genomic_DNA"/>
</dbReference>
<name>A0ABS3HPN6_9ENTE</name>
<dbReference type="PANTHER" id="PTHR30480:SF13">
    <property type="entry name" value="BETA-HEXOSAMINIDASE"/>
    <property type="match status" value="1"/>
</dbReference>
<evidence type="ECO:0000256" key="2">
    <source>
        <dbReference type="ARBA" id="ARBA00005336"/>
    </source>
</evidence>
<keyword evidence="5" id="KW-0326">Glycosidase</keyword>
<evidence type="ECO:0000256" key="5">
    <source>
        <dbReference type="ARBA" id="ARBA00023295"/>
    </source>
</evidence>
<dbReference type="InterPro" id="IPR050226">
    <property type="entry name" value="NagZ_Beta-hexosaminidase"/>
</dbReference>
<evidence type="ECO:0000256" key="1">
    <source>
        <dbReference type="ARBA" id="ARBA00001231"/>
    </source>
</evidence>
<dbReference type="Gene3D" id="3.20.20.300">
    <property type="entry name" value="Glycoside hydrolase, family 3, N-terminal domain"/>
    <property type="match status" value="1"/>
</dbReference>
<dbReference type="PANTHER" id="PTHR30480">
    <property type="entry name" value="BETA-HEXOSAMINIDASE-RELATED"/>
    <property type="match status" value="1"/>
</dbReference>
<gene>
    <name evidence="7" type="ORF">DOK76_01415</name>
</gene>
<dbReference type="GO" id="GO:0016787">
    <property type="term" value="F:hydrolase activity"/>
    <property type="evidence" value="ECO:0007669"/>
    <property type="project" value="UniProtKB-KW"/>
</dbReference>
<dbReference type="Gene3D" id="3.40.50.1700">
    <property type="entry name" value="Glycoside hydrolase family 3 C-terminal domain"/>
    <property type="match status" value="1"/>
</dbReference>
<evidence type="ECO:0000313" key="8">
    <source>
        <dbReference type="Proteomes" id="UP000664857"/>
    </source>
</evidence>
<feature type="domain" description="Glycoside hydrolase family 3 N-terminal" evidence="6">
    <location>
        <begin position="27"/>
        <end position="347"/>
    </location>
</feature>
<reference evidence="7 8" key="1">
    <citation type="submission" date="2021-03" db="EMBL/GenBank/DDBJ databases">
        <title>Enterococcal diversity collection.</title>
        <authorList>
            <person name="Gilmore M.S."/>
            <person name="Schwartzman J."/>
            <person name="Van Tyne D."/>
            <person name="Martin M."/>
            <person name="Earl A.M."/>
            <person name="Manson A.L."/>
            <person name="Straub T."/>
            <person name="Salamzade R."/>
            <person name="Saavedra J."/>
            <person name="Lebreton F."/>
            <person name="Prichula J."/>
            <person name="Schaufler K."/>
            <person name="Gaca A."/>
            <person name="Sgardioli B."/>
            <person name="Wagenaar J."/>
            <person name="Strong T."/>
        </authorList>
    </citation>
    <scope>NUCLEOTIDE SEQUENCE [LARGE SCALE GENOMIC DNA]</scope>
    <source>
        <strain evidence="7 8">DIV0080</strain>
    </source>
</reference>
<dbReference type="SUPFAM" id="SSF51445">
    <property type="entry name" value="(Trans)glycosidases"/>
    <property type="match status" value="1"/>
</dbReference>
<evidence type="ECO:0000256" key="4">
    <source>
        <dbReference type="ARBA" id="ARBA00022801"/>
    </source>
</evidence>
<dbReference type="InterPro" id="IPR017853">
    <property type="entry name" value="GH"/>
</dbReference>
<dbReference type="InterPro" id="IPR036962">
    <property type="entry name" value="Glyco_hydro_3_N_sf"/>
</dbReference>
<dbReference type="InterPro" id="IPR001764">
    <property type="entry name" value="Glyco_hydro_3_N"/>
</dbReference>
<comment type="similarity">
    <text evidence="2">Belongs to the glycosyl hydrolase 3 family.</text>
</comment>
<accession>A0ABS3HPN6</accession>
<keyword evidence="8" id="KW-1185">Reference proteome</keyword>
<dbReference type="EC" id="3.2.1.52" evidence="3"/>
<evidence type="ECO:0000313" key="7">
    <source>
        <dbReference type="EMBL" id="MBO0475708.1"/>
    </source>
</evidence>
<sequence>MVQLRQAPFNLDEKGIEWVEETLNKMTVEEKIGQLFCTIGMSDEKEALDYLTKEVQIGGIMYRPANGKSLIETHSYLQESSKIPLLIAANLESGGQGAVTEGTQFGMPMGVAATDHAEMGYRLGKVSCSEGAAVGINWSFAPIVDIDINFRNPITNLRTFGSSVEKVLEMSKGYLKAADEEGLAVSIKHFPGDGVDERDQHLVTSVNDLSATEWRETYGRVYQELINEGAKTVMIGHIAQPNVVKSFKPEASHKEQYTPGSLSPILLNDLLRDELGFNGLTVTDATLMVGFTSFMSRKDAVPAAIANGCDMFLFNKSVAEDYSYMLAGYEAGVITAKRLDEAVTRILGTKASLNLHEKQAAGTLVPTFEELQSVLANEEHQAWTKECAESAVTLVKDTQNLLPLDVTKHKRLYLNVIERSIVAESDFAKQVKEALEKEGFEVTLRNRLGNIDAAKMMAGDASEEMMASLADMQKPTSDFTEQFDAALIVGNLGTSSNEVTIRLAFDALGNDIPWFVNDIPTAFVSFGNPYHLLDVPMVSTFVNSYTASPAVLEATVDRLLGRAKFTGVSPVDPFCGREELSY</sequence>
<comment type="caution">
    <text evidence="7">The sequence shown here is derived from an EMBL/GenBank/DDBJ whole genome shotgun (WGS) entry which is preliminary data.</text>
</comment>
<protein>
    <recommendedName>
        <fullName evidence="3">beta-N-acetylhexosaminidase</fullName>
        <ecNumber evidence="3">3.2.1.52</ecNumber>
    </recommendedName>
</protein>
<dbReference type="InterPro" id="IPR036881">
    <property type="entry name" value="Glyco_hydro_3_C_sf"/>
</dbReference>
<dbReference type="Pfam" id="PF00933">
    <property type="entry name" value="Glyco_hydro_3"/>
    <property type="match status" value="1"/>
</dbReference>
<keyword evidence="4 7" id="KW-0378">Hydrolase</keyword>
<dbReference type="RefSeq" id="WP_206964436.1">
    <property type="nucleotide sequence ID" value="NZ_JAFLVX010000004.1"/>
</dbReference>
<proteinExistence type="inferred from homology"/>
<organism evidence="7 8">
    <name type="scientific">Candidatus Vagococcus giribetii</name>
    <dbReference type="NCBI Taxonomy" id="2230876"/>
    <lineage>
        <taxon>Bacteria</taxon>
        <taxon>Bacillati</taxon>
        <taxon>Bacillota</taxon>
        <taxon>Bacilli</taxon>
        <taxon>Lactobacillales</taxon>
        <taxon>Enterococcaceae</taxon>
        <taxon>Vagococcus</taxon>
    </lineage>
</organism>
<evidence type="ECO:0000259" key="6">
    <source>
        <dbReference type="Pfam" id="PF00933"/>
    </source>
</evidence>
<dbReference type="Proteomes" id="UP000664857">
    <property type="component" value="Unassembled WGS sequence"/>
</dbReference>
<comment type="catalytic activity">
    <reaction evidence="1">
        <text>Hydrolysis of terminal non-reducing N-acetyl-D-hexosamine residues in N-acetyl-beta-D-hexosaminides.</text>
        <dbReference type="EC" id="3.2.1.52"/>
    </reaction>
</comment>
<evidence type="ECO:0000256" key="3">
    <source>
        <dbReference type="ARBA" id="ARBA00012663"/>
    </source>
</evidence>